<feature type="transmembrane region" description="Helical" evidence="8">
    <location>
        <begin position="251"/>
        <end position="271"/>
    </location>
</feature>
<feature type="transmembrane region" description="Helical" evidence="8">
    <location>
        <begin position="141"/>
        <end position="163"/>
    </location>
</feature>
<evidence type="ECO:0000256" key="7">
    <source>
        <dbReference type="ARBA" id="ARBA00023136"/>
    </source>
</evidence>
<dbReference type="AlphaFoldDB" id="B6XFC8"/>
<dbReference type="EMBL" id="ABXW01000047">
    <property type="protein sequence ID" value="EEB45687.1"/>
    <property type="molecule type" value="Genomic_DNA"/>
</dbReference>
<feature type="transmembrane region" description="Helical" evidence="8">
    <location>
        <begin position="46"/>
        <end position="64"/>
    </location>
</feature>
<keyword evidence="5" id="KW-0769">Symport</keyword>
<evidence type="ECO:0000256" key="4">
    <source>
        <dbReference type="ARBA" id="ARBA00022692"/>
    </source>
</evidence>
<feature type="transmembrane region" description="Helical" evidence="8">
    <location>
        <begin position="305"/>
        <end position="325"/>
    </location>
</feature>
<evidence type="ECO:0000313" key="10">
    <source>
        <dbReference type="EMBL" id="EEB45687.1"/>
    </source>
</evidence>
<comment type="caution">
    <text evidence="10">The sequence shown here is derived from an EMBL/GenBank/DDBJ whole genome shotgun (WGS) entry which is preliminary data.</text>
</comment>
<evidence type="ECO:0000256" key="2">
    <source>
        <dbReference type="ARBA" id="ARBA00022448"/>
    </source>
</evidence>
<evidence type="ECO:0000259" key="9">
    <source>
        <dbReference type="PROSITE" id="PS50850"/>
    </source>
</evidence>
<dbReference type="RefSeq" id="WP_006659004.1">
    <property type="nucleotide sequence ID" value="NZ_ABXW01000047.1"/>
</dbReference>
<accession>B6XFC8</accession>
<name>B6XFC8_9GAMM</name>
<feature type="transmembrane region" description="Helical" evidence="8">
    <location>
        <begin position="7"/>
        <end position="26"/>
    </location>
</feature>
<gene>
    <name evidence="10" type="ORF">PROVALCAL_02060</name>
</gene>
<dbReference type="InterPro" id="IPR036259">
    <property type="entry name" value="MFS_trans_sf"/>
</dbReference>
<reference evidence="10 11" key="2">
    <citation type="submission" date="2008-10" db="EMBL/GenBank/DDBJ databases">
        <authorList>
            <person name="Fulton L."/>
            <person name="Clifton S."/>
            <person name="Fulton B."/>
            <person name="Xu J."/>
            <person name="Minx P."/>
            <person name="Pepin K.H."/>
            <person name="Johnson M."/>
            <person name="Bhonagiri V."/>
            <person name="Nash W.E."/>
            <person name="Mardis E.R."/>
            <person name="Wilson R.K."/>
        </authorList>
    </citation>
    <scope>NUCLEOTIDE SEQUENCE [LARGE SCALE GENOMIC DNA]</scope>
    <source>
        <strain evidence="10 11">DSM 30120</strain>
    </source>
</reference>
<feature type="transmembrane region" description="Helical" evidence="8">
    <location>
        <begin position="76"/>
        <end position="96"/>
    </location>
</feature>
<sequence length="391" mass="43375">MKWKLRFGAVAGNALEFYDLAIFAAISSYLSAELTRLGYQQATEMVWGIFALRFIMRPIGGYVIGRYADKVGKKSALILVSIITGSATLTMGLLPIHLLGTYAPLVILILQMALSFSYAGEAPSLSAYLYKDSQPHERGRISGLLTGSAVVGVIGSLAIVLLLERILDVESMQKFGWRIPLLLGLANILICFWFRYWLPNQPIEKVKDKIDWFKALNIFLIVIPGSVIFYTLNFSSSFIIKEINIEGFRSIYAIMSSIFLLIFIAIIGFLTDKYSYSERVFKYGVKLAFVFSTPIYFFISNHGLVASILSQLVMLIISAMVLCNWNYAMTKPAGGHVTTFSMGYNIASVIIGGVTPMIISNLVSIHVSLVGVFVMMSTLALFLSFILSKKK</sequence>
<protein>
    <submittedName>
        <fullName evidence="10">Transporter, major facilitator family protein</fullName>
    </submittedName>
</protein>
<feature type="transmembrane region" description="Helical" evidence="8">
    <location>
        <begin position="102"/>
        <end position="120"/>
    </location>
</feature>
<evidence type="ECO:0000313" key="11">
    <source>
        <dbReference type="Proteomes" id="UP000003729"/>
    </source>
</evidence>
<dbReference type="InterPro" id="IPR051084">
    <property type="entry name" value="H+-coupled_symporters"/>
</dbReference>
<feature type="transmembrane region" description="Helical" evidence="8">
    <location>
        <begin position="215"/>
        <end position="239"/>
    </location>
</feature>
<dbReference type="SUPFAM" id="SSF103473">
    <property type="entry name" value="MFS general substrate transporter"/>
    <property type="match status" value="1"/>
</dbReference>
<dbReference type="PANTHER" id="PTHR43528">
    <property type="entry name" value="ALPHA-KETOGLUTARATE PERMEASE"/>
    <property type="match status" value="1"/>
</dbReference>
<dbReference type="PANTHER" id="PTHR43528:SF1">
    <property type="entry name" value="ALPHA-KETOGLUTARATE PERMEASE"/>
    <property type="match status" value="1"/>
</dbReference>
<dbReference type="PROSITE" id="PS50850">
    <property type="entry name" value="MFS"/>
    <property type="match status" value="1"/>
</dbReference>
<dbReference type="GO" id="GO:0005886">
    <property type="term" value="C:plasma membrane"/>
    <property type="evidence" value="ECO:0007669"/>
    <property type="project" value="UniProtKB-SubCell"/>
</dbReference>
<reference evidence="10 11" key="1">
    <citation type="submission" date="2008-10" db="EMBL/GenBank/DDBJ databases">
        <title>Draft genome sequence of Providencia alcalifaciens (DSM 30120).</title>
        <authorList>
            <person name="Sudarsanam P."/>
            <person name="Ley R."/>
            <person name="Guruge J."/>
            <person name="Turnbaugh P.J."/>
            <person name="Mahowald M."/>
            <person name="Liep D."/>
            <person name="Gordon J."/>
        </authorList>
    </citation>
    <scope>NUCLEOTIDE SEQUENCE [LARGE SCALE GENOMIC DNA]</scope>
    <source>
        <strain evidence="10 11">DSM 30120</strain>
    </source>
</reference>
<evidence type="ECO:0000256" key="5">
    <source>
        <dbReference type="ARBA" id="ARBA00022847"/>
    </source>
</evidence>
<dbReference type="GeneID" id="57292310"/>
<feature type="transmembrane region" description="Helical" evidence="8">
    <location>
        <begin position="337"/>
        <end position="359"/>
    </location>
</feature>
<keyword evidence="6 8" id="KW-1133">Transmembrane helix</keyword>
<keyword evidence="2" id="KW-0813">Transport</keyword>
<evidence type="ECO:0000256" key="6">
    <source>
        <dbReference type="ARBA" id="ARBA00022989"/>
    </source>
</evidence>
<evidence type="ECO:0000256" key="1">
    <source>
        <dbReference type="ARBA" id="ARBA00004651"/>
    </source>
</evidence>
<keyword evidence="3" id="KW-1003">Cell membrane</keyword>
<dbReference type="Gene3D" id="1.20.1250.20">
    <property type="entry name" value="MFS general substrate transporter like domains"/>
    <property type="match status" value="1"/>
</dbReference>
<dbReference type="InterPro" id="IPR020846">
    <property type="entry name" value="MFS_dom"/>
</dbReference>
<dbReference type="InterPro" id="IPR011701">
    <property type="entry name" value="MFS"/>
</dbReference>
<feature type="transmembrane region" description="Helical" evidence="8">
    <location>
        <begin position="365"/>
        <end position="387"/>
    </location>
</feature>
<feature type="domain" description="Major facilitator superfamily (MFS) profile" evidence="9">
    <location>
        <begin position="5"/>
        <end position="391"/>
    </location>
</feature>
<keyword evidence="4 8" id="KW-0812">Transmembrane</keyword>
<comment type="subcellular location">
    <subcellularLocation>
        <location evidence="1">Cell membrane</location>
        <topology evidence="1">Multi-pass membrane protein</topology>
    </subcellularLocation>
</comment>
<keyword evidence="7 8" id="KW-0472">Membrane</keyword>
<dbReference type="eggNOG" id="COG0477">
    <property type="taxonomic scope" value="Bacteria"/>
</dbReference>
<dbReference type="Pfam" id="PF07690">
    <property type="entry name" value="MFS_1"/>
    <property type="match status" value="1"/>
</dbReference>
<feature type="transmembrane region" description="Helical" evidence="8">
    <location>
        <begin position="283"/>
        <end position="299"/>
    </location>
</feature>
<evidence type="ECO:0000256" key="3">
    <source>
        <dbReference type="ARBA" id="ARBA00022475"/>
    </source>
</evidence>
<dbReference type="Proteomes" id="UP000003729">
    <property type="component" value="Unassembled WGS sequence"/>
</dbReference>
<feature type="transmembrane region" description="Helical" evidence="8">
    <location>
        <begin position="175"/>
        <end position="194"/>
    </location>
</feature>
<proteinExistence type="predicted"/>
<evidence type="ECO:0000256" key="8">
    <source>
        <dbReference type="SAM" id="Phobius"/>
    </source>
</evidence>
<organism evidence="10 11">
    <name type="scientific">Providencia alcalifaciens DSM 30120</name>
    <dbReference type="NCBI Taxonomy" id="520999"/>
    <lineage>
        <taxon>Bacteria</taxon>
        <taxon>Pseudomonadati</taxon>
        <taxon>Pseudomonadota</taxon>
        <taxon>Gammaproteobacteria</taxon>
        <taxon>Enterobacterales</taxon>
        <taxon>Morganellaceae</taxon>
        <taxon>Providencia</taxon>
    </lineage>
</organism>
<dbReference type="GO" id="GO:0015293">
    <property type="term" value="F:symporter activity"/>
    <property type="evidence" value="ECO:0007669"/>
    <property type="project" value="UniProtKB-KW"/>
</dbReference>